<evidence type="ECO:0000259" key="1">
    <source>
        <dbReference type="Pfam" id="PF03819"/>
    </source>
</evidence>
<feature type="domain" description="NTP pyrophosphohydrolase MazG-like" evidence="1">
    <location>
        <begin position="26"/>
        <end position="84"/>
    </location>
</feature>
<dbReference type="InterPro" id="IPR004518">
    <property type="entry name" value="MazG-like_dom"/>
</dbReference>
<accession>A0A9C9K0R1</accession>
<dbReference type="SUPFAM" id="SSF101386">
    <property type="entry name" value="all-alpha NTP pyrophosphatases"/>
    <property type="match status" value="1"/>
</dbReference>
<dbReference type="AlphaFoldDB" id="A0A9C9K0R1"/>
<dbReference type="Proteomes" id="UP000885826">
    <property type="component" value="Unassembled WGS sequence"/>
</dbReference>
<sequence>MELNSYQELIKKIYFDKDSKRGIAETFNWFIEEIGELAQAVRKGDSKRIKEEFADCLAWLLSVGSILNINAEDAMDKYRHGCPKCKKTPCECKENRQ</sequence>
<dbReference type="PANTHER" id="PTHR42702">
    <property type="entry name" value="NUCLEOTIDE PYROPHOSPHOHYDROLASE"/>
    <property type="match status" value="1"/>
</dbReference>
<protein>
    <submittedName>
        <fullName evidence="2">Nucleotide pyrophosphohydrolase</fullName>
    </submittedName>
</protein>
<evidence type="ECO:0000313" key="3">
    <source>
        <dbReference type="Proteomes" id="UP000885826"/>
    </source>
</evidence>
<name>A0A9C9K0R1_UNCW3</name>
<evidence type="ECO:0000313" key="2">
    <source>
        <dbReference type="EMBL" id="HEC79332.1"/>
    </source>
</evidence>
<dbReference type="Pfam" id="PF03819">
    <property type="entry name" value="MazG"/>
    <property type="match status" value="1"/>
</dbReference>
<proteinExistence type="predicted"/>
<gene>
    <name evidence="2" type="ORF">ENI34_09400</name>
</gene>
<dbReference type="Gene3D" id="1.10.287.1080">
    <property type="entry name" value="MazG-like"/>
    <property type="match status" value="1"/>
</dbReference>
<comment type="caution">
    <text evidence="2">The sequence shown here is derived from an EMBL/GenBank/DDBJ whole genome shotgun (WGS) entry which is preliminary data.</text>
</comment>
<dbReference type="PANTHER" id="PTHR42702:SF1">
    <property type="entry name" value="REGULATORY PROTEIN FOR BETA-LACTAMASE"/>
    <property type="match status" value="1"/>
</dbReference>
<organism evidence="2 3">
    <name type="scientific">candidate division WOR-3 bacterium</name>
    <dbReference type="NCBI Taxonomy" id="2052148"/>
    <lineage>
        <taxon>Bacteria</taxon>
        <taxon>Bacteria division WOR-3</taxon>
    </lineage>
</organism>
<dbReference type="EMBL" id="DRIG01000095">
    <property type="protein sequence ID" value="HEC79332.1"/>
    <property type="molecule type" value="Genomic_DNA"/>
</dbReference>
<reference evidence="2" key="1">
    <citation type="journal article" date="2020" name="mSystems">
        <title>Genome- and Community-Level Interaction Insights into Carbon Utilization and Element Cycling Functions of Hydrothermarchaeota in Hydrothermal Sediment.</title>
        <authorList>
            <person name="Zhou Z."/>
            <person name="Liu Y."/>
            <person name="Xu W."/>
            <person name="Pan J."/>
            <person name="Luo Z.H."/>
            <person name="Li M."/>
        </authorList>
    </citation>
    <scope>NUCLEOTIDE SEQUENCE</scope>
    <source>
        <strain evidence="2">HyVt-388</strain>
    </source>
</reference>